<keyword evidence="1 3" id="KW-0853">WD repeat</keyword>
<dbReference type="InterPro" id="IPR050630">
    <property type="entry name" value="WD_repeat_EMAP"/>
</dbReference>
<feature type="domain" description="EML-like second beta-propeller" evidence="4">
    <location>
        <begin position="17"/>
        <end position="149"/>
    </location>
</feature>
<protein>
    <recommendedName>
        <fullName evidence="4">EML-like second beta-propeller domain-containing protein</fullName>
    </recommendedName>
</protein>
<evidence type="ECO:0000256" key="3">
    <source>
        <dbReference type="PROSITE-ProRule" id="PRU00221"/>
    </source>
</evidence>
<organism evidence="5 6">
    <name type="scientific">Cynoglossus semilaevis</name>
    <name type="common">Tongue sole</name>
    <dbReference type="NCBI Taxonomy" id="244447"/>
    <lineage>
        <taxon>Eukaryota</taxon>
        <taxon>Metazoa</taxon>
        <taxon>Chordata</taxon>
        <taxon>Craniata</taxon>
        <taxon>Vertebrata</taxon>
        <taxon>Euteleostomi</taxon>
        <taxon>Actinopterygii</taxon>
        <taxon>Neopterygii</taxon>
        <taxon>Teleostei</taxon>
        <taxon>Neoteleostei</taxon>
        <taxon>Acanthomorphata</taxon>
        <taxon>Carangaria</taxon>
        <taxon>Pleuronectiformes</taxon>
        <taxon>Pleuronectoidei</taxon>
        <taxon>Cynoglossidae</taxon>
        <taxon>Cynoglossinae</taxon>
        <taxon>Cynoglossus</taxon>
    </lineage>
</organism>
<reference evidence="5" key="2">
    <citation type="submission" date="2025-08" db="UniProtKB">
        <authorList>
            <consortium name="Ensembl"/>
        </authorList>
    </citation>
    <scope>IDENTIFICATION</scope>
</reference>
<keyword evidence="2" id="KW-0677">Repeat</keyword>
<dbReference type="AlphaFoldDB" id="A0A3P8UK98"/>
<keyword evidence="6" id="KW-1185">Reference proteome</keyword>
<evidence type="ECO:0000256" key="1">
    <source>
        <dbReference type="ARBA" id="ARBA00022574"/>
    </source>
</evidence>
<reference evidence="5" key="3">
    <citation type="submission" date="2025-09" db="UniProtKB">
        <authorList>
            <consortium name="Ensembl"/>
        </authorList>
    </citation>
    <scope>IDENTIFICATION</scope>
</reference>
<dbReference type="SMART" id="SM00320">
    <property type="entry name" value="WD40"/>
    <property type="match status" value="4"/>
</dbReference>
<sequence length="274" mass="30164">DHTATSLLHLGHMEGEVWGLATHPHLPLCATVSDDKTLRIWDLSPSHCMLAVRKLRKGESRLSAVISLSLAVGLNDGSFLIVNADTLEDLVSFHHRKDVISDIKFSPGAGKYLAVASGDTFVDIYNVMSSKRVGVCKGCLNYITHFSWVDFVLLSHLVQVEKIDWSTWTCVLGTSVEGTGPVISEVTEVTSACLSNDRKVLATGDDLGYVKLFRYPVKGKYAKYKRYVAHSAHVTNVRWTHDDSLLVTVGGADSINVRVVVTDCSFRGRFVEQV</sequence>
<evidence type="ECO:0000256" key="2">
    <source>
        <dbReference type="ARBA" id="ARBA00022737"/>
    </source>
</evidence>
<evidence type="ECO:0000313" key="5">
    <source>
        <dbReference type="Ensembl" id="ENSCSEP00000000715.1"/>
    </source>
</evidence>
<dbReference type="InParanoid" id="A0A3P8UK98"/>
<feature type="repeat" description="WD" evidence="3">
    <location>
        <begin position="10"/>
        <end position="51"/>
    </location>
</feature>
<evidence type="ECO:0000313" key="6">
    <source>
        <dbReference type="Proteomes" id="UP000265120"/>
    </source>
</evidence>
<dbReference type="InterPro" id="IPR001680">
    <property type="entry name" value="WD40_rpt"/>
</dbReference>
<dbReference type="Pfam" id="PF23414">
    <property type="entry name" value="Beta-prop_EML_2"/>
    <property type="match status" value="2"/>
</dbReference>
<dbReference type="PANTHER" id="PTHR13720">
    <property type="entry name" value="WD-40 REPEAT PROTEIN"/>
    <property type="match status" value="1"/>
</dbReference>
<dbReference type="OMA" id="LGHMEGE"/>
<dbReference type="Proteomes" id="UP000265120">
    <property type="component" value="Chromosome 1"/>
</dbReference>
<dbReference type="InterPro" id="IPR036322">
    <property type="entry name" value="WD40_repeat_dom_sf"/>
</dbReference>
<accession>A0A3P8UK98</accession>
<dbReference type="STRING" id="244447.ENSCSEP00000000715"/>
<dbReference type="InterPro" id="IPR015943">
    <property type="entry name" value="WD40/YVTN_repeat-like_dom_sf"/>
</dbReference>
<dbReference type="InterPro" id="IPR055442">
    <property type="entry name" value="Beta-prop_EML-like_2nd"/>
</dbReference>
<evidence type="ECO:0000259" key="4">
    <source>
        <dbReference type="Pfam" id="PF23414"/>
    </source>
</evidence>
<dbReference type="GO" id="GO:0008017">
    <property type="term" value="F:microtubule binding"/>
    <property type="evidence" value="ECO:0007669"/>
    <property type="project" value="TreeGrafter"/>
</dbReference>
<dbReference type="Ensembl" id="ENSCSET00000000743.1">
    <property type="protein sequence ID" value="ENSCSEP00000000715.1"/>
    <property type="gene ID" value="ENSCSEG00000000517.1"/>
</dbReference>
<name>A0A3P8UK98_CYNSE</name>
<dbReference type="InterPro" id="IPR019775">
    <property type="entry name" value="WD40_repeat_CS"/>
</dbReference>
<proteinExistence type="predicted"/>
<dbReference type="Gene3D" id="2.130.10.10">
    <property type="entry name" value="YVTN repeat-like/Quinoprotein amine dehydrogenase"/>
    <property type="match status" value="2"/>
</dbReference>
<dbReference type="PANTHER" id="PTHR13720:SF16">
    <property type="entry name" value="ECHINODERM MICROTUBULE-ASSOCIATED PROTEIN-LIKE 5"/>
    <property type="match status" value="1"/>
</dbReference>
<reference evidence="5 6" key="1">
    <citation type="journal article" date="2014" name="Nat. Genet.">
        <title>Whole-genome sequence of a flatfish provides insights into ZW sex chromosome evolution and adaptation to a benthic lifestyle.</title>
        <authorList>
            <person name="Chen S."/>
            <person name="Zhang G."/>
            <person name="Shao C."/>
            <person name="Huang Q."/>
            <person name="Liu G."/>
            <person name="Zhang P."/>
            <person name="Song W."/>
            <person name="An N."/>
            <person name="Chalopin D."/>
            <person name="Volff J.N."/>
            <person name="Hong Y."/>
            <person name="Li Q."/>
            <person name="Sha Z."/>
            <person name="Zhou H."/>
            <person name="Xie M."/>
            <person name="Yu Q."/>
            <person name="Liu Y."/>
            <person name="Xiang H."/>
            <person name="Wang N."/>
            <person name="Wu K."/>
            <person name="Yang C."/>
            <person name="Zhou Q."/>
            <person name="Liao X."/>
            <person name="Yang L."/>
            <person name="Hu Q."/>
            <person name="Zhang J."/>
            <person name="Meng L."/>
            <person name="Jin L."/>
            <person name="Tian Y."/>
            <person name="Lian J."/>
            <person name="Yang J."/>
            <person name="Miao G."/>
            <person name="Liu S."/>
            <person name="Liang Z."/>
            <person name="Yan F."/>
            <person name="Li Y."/>
            <person name="Sun B."/>
            <person name="Zhang H."/>
            <person name="Zhang J."/>
            <person name="Zhu Y."/>
            <person name="Du M."/>
            <person name="Zhao Y."/>
            <person name="Schartl M."/>
            <person name="Tang Q."/>
            <person name="Wang J."/>
        </authorList>
    </citation>
    <scope>NUCLEOTIDE SEQUENCE</scope>
</reference>
<dbReference type="GO" id="GO:0005929">
    <property type="term" value="C:cilium"/>
    <property type="evidence" value="ECO:0007669"/>
    <property type="project" value="UniProtKB-ARBA"/>
</dbReference>
<dbReference type="PROSITE" id="PS00678">
    <property type="entry name" value="WD_REPEATS_1"/>
    <property type="match status" value="1"/>
</dbReference>
<feature type="domain" description="EML-like second beta-propeller" evidence="4">
    <location>
        <begin position="158"/>
        <end position="254"/>
    </location>
</feature>
<dbReference type="PROSITE" id="PS50082">
    <property type="entry name" value="WD_REPEATS_2"/>
    <property type="match status" value="1"/>
</dbReference>
<dbReference type="SUPFAM" id="SSF50978">
    <property type="entry name" value="WD40 repeat-like"/>
    <property type="match status" value="1"/>
</dbReference>
<dbReference type="GeneTree" id="ENSGT00940000156613"/>